<keyword evidence="1" id="KW-0808">Transferase</keyword>
<dbReference type="PANTHER" id="PTHR31896:SF64">
    <property type="entry name" value="TRICHOTHECENE 3-O-ACETYLTRANSFERASE"/>
    <property type="match status" value="1"/>
</dbReference>
<name>D8T9U8_SELML</name>
<reference evidence="2 3" key="1">
    <citation type="journal article" date="2011" name="Science">
        <title>The Selaginella genome identifies genetic changes associated with the evolution of vascular plants.</title>
        <authorList>
            <person name="Banks J.A."/>
            <person name="Nishiyama T."/>
            <person name="Hasebe M."/>
            <person name="Bowman J.L."/>
            <person name="Gribskov M."/>
            <person name="dePamphilis C."/>
            <person name="Albert V.A."/>
            <person name="Aono N."/>
            <person name="Aoyama T."/>
            <person name="Ambrose B.A."/>
            <person name="Ashton N.W."/>
            <person name="Axtell M.J."/>
            <person name="Barker E."/>
            <person name="Barker M.S."/>
            <person name="Bennetzen J.L."/>
            <person name="Bonawitz N.D."/>
            <person name="Chapple C."/>
            <person name="Cheng C."/>
            <person name="Correa L.G."/>
            <person name="Dacre M."/>
            <person name="DeBarry J."/>
            <person name="Dreyer I."/>
            <person name="Elias M."/>
            <person name="Engstrom E.M."/>
            <person name="Estelle M."/>
            <person name="Feng L."/>
            <person name="Finet C."/>
            <person name="Floyd S.K."/>
            <person name="Frommer W.B."/>
            <person name="Fujita T."/>
            <person name="Gramzow L."/>
            <person name="Gutensohn M."/>
            <person name="Harholt J."/>
            <person name="Hattori M."/>
            <person name="Heyl A."/>
            <person name="Hirai T."/>
            <person name="Hiwatashi Y."/>
            <person name="Ishikawa M."/>
            <person name="Iwata M."/>
            <person name="Karol K.G."/>
            <person name="Koehler B."/>
            <person name="Kolukisaoglu U."/>
            <person name="Kubo M."/>
            <person name="Kurata T."/>
            <person name="Lalonde S."/>
            <person name="Li K."/>
            <person name="Li Y."/>
            <person name="Litt A."/>
            <person name="Lyons E."/>
            <person name="Manning G."/>
            <person name="Maruyama T."/>
            <person name="Michael T.P."/>
            <person name="Mikami K."/>
            <person name="Miyazaki S."/>
            <person name="Morinaga S."/>
            <person name="Murata T."/>
            <person name="Mueller-Roeber B."/>
            <person name="Nelson D.R."/>
            <person name="Obara M."/>
            <person name="Oguri Y."/>
            <person name="Olmstead R.G."/>
            <person name="Onodera N."/>
            <person name="Petersen B.L."/>
            <person name="Pils B."/>
            <person name="Prigge M."/>
            <person name="Rensing S.A."/>
            <person name="Riano-Pachon D.M."/>
            <person name="Roberts A.W."/>
            <person name="Sato Y."/>
            <person name="Scheller H.V."/>
            <person name="Schulz B."/>
            <person name="Schulz C."/>
            <person name="Shakirov E.V."/>
            <person name="Shibagaki N."/>
            <person name="Shinohara N."/>
            <person name="Shippen D.E."/>
            <person name="Soerensen I."/>
            <person name="Sotooka R."/>
            <person name="Sugimoto N."/>
            <person name="Sugita M."/>
            <person name="Sumikawa N."/>
            <person name="Tanurdzic M."/>
            <person name="Theissen G."/>
            <person name="Ulvskov P."/>
            <person name="Wakazuki S."/>
            <person name="Weng J.K."/>
            <person name="Willats W.W."/>
            <person name="Wipf D."/>
            <person name="Wolf P.G."/>
            <person name="Yang L."/>
            <person name="Zimmer A.D."/>
            <person name="Zhu Q."/>
            <person name="Mitros T."/>
            <person name="Hellsten U."/>
            <person name="Loque D."/>
            <person name="Otillar R."/>
            <person name="Salamov A."/>
            <person name="Schmutz J."/>
            <person name="Shapiro H."/>
            <person name="Lindquist E."/>
            <person name="Lucas S."/>
            <person name="Rokhsar D."/>
            <person name="Grigoriev I.V."/>
        </authorList>
    </citation>
    <scope>NUCLEOTIDE SEQUENCE [LARGE SCALE GENOMIC DNA]</scope>
</reference>
<dbReference type="OrthoDB" id="671439at2759"/>
<dbReference type="AlphaFoldDB" id="D8T9U8"/>
<organism evidence="3">
    <name type="scientific">Selaginella moellendorffii</name>
    <name type="common">Spikemoss</name>
    <dbReference type="NCBI Taxonomy" id="88036"/>
    <lineage>
        <taxon>Eukaryota</taxon>
        <taxon>Viridiplantae</taxon>
        <taxon>Streptophyta</taxon>
        <taxon>Embryophyta</taxon>
        <taxon>Tracheophyta</taxon>
        <taxon>Lycopodiopsida</taxon>
        <taxon>Selaginellales</taxon>
        <taxon>Selaginellaceae</taxon>
        <taxon>Selaginella</taxon>
    </lineage>
</organism>
<dbReference type="HOGENOM" id="CLU_1206572_0_0_1"/>
<dbReference type="InterPro" id="IPR051283">
    <property type="entry name" value="Sec_Metabolite_Acyltrans"/>
</dbReference>
<dbReference type="Gene3D" id="3.30.559.10">
    <property type="entry name" value="Chloramphenicol acetyltransferase-like domain"/>
    <property type="match status" value="1"/>
</dbReference>
<evidence type="ECO:0000313" key="2">
    <source>
        <dbReference type="EMBL" id="EFJ06552.1"/>
    </source>
</evidence>
<proteinExistence type="predicted"/>
<dbReference type="STRING" id="88036.D8T9U8"/>
<sequence length="230" mass="25438">MDALVHEVEAGPFGFGRASSFVALSALIWKSITEARELPNDATTRYMYPVSCRGNKRFKDPPVPMSYFGNAIHLATLPARAGDIKSHHISFAAKLIHNDIAKISGEYIQSAVDWMEIQRRKGLEFAFNVDYYAGRDVNCTTMHTFPIFKTDFGWGQQVHYTLVPEVWFGDGTAFVLPTAKGGRERKVALCMPSGVMERFLGNMLVTKFTSCGSNSSSTGASPGQRFGAFF</sequence>
<protein>
    <submittedName>
        <fullName evidence="2">Uncharacterized protein</fullName>
    </submittedName>
</protein>
<dbReference type="KEGG" id="smo:SELMODRAFT_135306"/>
<dbReference type="OMA" id="FFENEAH"/>
<gene>
    <name evidence="2" type="ORF">SELMODRAFT_135306</name>
</gene>
<dbReference type="Proteomes" id="UP000001514">
    <property type="component" value="Unassembled WGS sequence"/>
</dbReference>
<evidence type="ECO:0000313" key="3">
    <source>
        <dbReference type="Proteomes" id="UP000001514"/>
    </source>
</evidence>
<keyword evidence="3" id="KW-1185">Reference proteome</keyword>
<accession>D8T9U8</accession>
<dbReference type="GO" id="GO:0016747">
    <property type="term" value="F:acyltransferase activity, transferring groups other than amino-acyl groups"/>
    <property type="evidence" value="ECO:0000318"/>
    <property type="project" value="GO_Central"/>
</dbReference>
<dbReference type="PANTHER" id="PTHR31896">
    <property type="entry name" value="FAMILY REGULATORY PROTEIN, PUTATIVE (AFU_ORTHOLOGUE AFUA_3G14730)-RELATED"/>
    <property type="match status" value="1"/>
</dbReference>
<dbReference type="Gramene" id="EFJ06552">
    <property type="protein sequence ID" value="EFJ06552"/>
    <property type="gene ID" value="SELMODRAFT_135306"/>
</dbReference>
<dbReference type="Pfam" id="PF02458">
    <property type="entry name" value="Transferase"/>
    <property type="match status" value="1"/>
</dbReference>
<dbReference type="EMBL" id="GL377699">
    <property type="protein sequence ID" value="EFJ06552.1"/>
    <property type="molecule type" value="Genomic_DNA"/>
</dbReference>
<dbReference type="InParanoid" id="D8T9U8"/>
<evidence type="ECO:0000256" key="1">
    <source>
        <dbReference type="ARBA" id="ARBA00022679"/>
    </source>
</evidence>
<dbReference type="InterPro" id="IPR023213">
    <property type="entry name" value="CAT-like_dom_sf"/>
</dbReference>